<dbReference type="RefSeq" id="WP_227747730.1">
    <property type="nucleotide sequence ID" value="NC_003450.3"/>
</dbReference>
<protein>
    <recommendedName>
        <fullName evidence="4">Tyr recombinase domain-containing protein</fullName>
    </recommendedName>
</protein>
<dbReference type="GO" id="GO:0003677">
    <property type="term" value="F:DNA binding"/>
    <property type="evidence" value="ECO:0007669"/>
    <property type="project" value="UniProtKB-KW"/>
</dbReference>
<dbReference type="InterPro" id="IPR050090">
    <property type="entry name" value="Tyrosine_recombinase_XerCD"/>
</dbReference>
<dbReference type="SUPFAM" id="SSF56349">
    <property type="entry name" value="DNA breaking-rejoining enzymes"/>
    <property type="match status" value="1"/>
</dbReference>
<dbReference type="PROSITE" id="PS51898">
    <property type="entry name" value="TYR_RECOMBINASE"/>
    <property type="match status" value="1"/>
</dbReference>
<dbReference type="InterPro" id="IPR013762">
    <property type="entry name" value="Integrase-like_cat_sf"/>
</dbReference>
<dbReference type="BioCyc" id="CORYNE:G18NG-12066-MONOMER"/>
<dbReference type="PATRIC" id="fig|196627.13.peg.2397"/>
<organism evidence="5 6">
    <name type="scientific">Corynebacterium glutamicum (strain ATCC 13032 / DSM 20300 / JCM 1318 / BCRC 11384 / CCUG 27702 / LMG 3730 / NBRC 12168 / NCIMB 10025 / NRRL B-2784 / 534)</name>
    <dbReference type="NCBI Taxonomy" id="196627"/>
    <lineage>
        <taxon>Bacteria</taxon>
        <taxon>Bacillati</taxon>
        <taxon>Actinomycetota</taxon>
        <taxon>Actinomycetes</taxon>
        <taxon>Mycobacteriales</taxon>
        <taxon>Corynebacteriaceae</taxon>
        <taxon>Corynebacterium</taxon>
    </lineage>
</organism>
<dbReference type="PANTHER" id="PTHR30349:SF41">
    <property type="entry name" value="INTEGRASE_RECOMBINASE PROTEIN MJ0367-RELATED"/>
    <property type="match status" value="1"/>
</dbReference>
<dbReference type="GO" id="GO:0015074">
    <property type="term" value="P:DNA integration"/>
    <property type="evidence" value="ECO:0007669"/>
    <property type="project" value="InterPro"/>
</dbReference>
<gene>
    <name evidence="5" type="ordered locus">Cgl2464</name>
</gene>
<dbReference type="Proteomes" id="UP000000582">
    <property type="component" value="Chromosome"/>
</dbReference>
<evidence type="ECO:0000256" key="2">
    <source>
        <dbReference type="ARBA" id="ARBA00023125"/>
    </source>
</evidence>
<sequence>MQHVQVRILSSELVCSLSGAIRGVNLDIAAPKPKKSGRRTLTKPEWDAVIKHLLTRDTEPLLTPTKHKNIRQSTKNIHARIVRLTLLQAVSGLRIAEANQLQWKHIIDGDDGMLINASADIVKGRKGKERGRYIPILRADVAEYLRTHREDDEHFIVGSPTTTARPWDATNADDKVPELYRQIAEATGVKTLQDLRSHSWRATLHGVYADVMDPATRAAIFGHTEQVAEEYYNDRQNIESLMRQVKRAYA</sequence>
<evidence type="ECO:0000259" key="4">
    <source>
        <dbReference type="PROSITE" id="PS51898"/>
    </source>
</evidence>
<dbReference type="InterPro" id="IPR011010">
    <property type="entry name" value="DNA_brk_join_enz"/>
</dbReference>
<evidence type="ECO:0000313" key="5">
    <source>
        <dbReference type="EMBL" id="BAB99858.1"/>
    </source>
</evidence>
<dbReference type="KEGG" id="cgl:Cgl2464"/>
<dbReference type="OrthoDB" id="4370826at2"/>
<evidence type="ECO:0000256" key="1">
    <source>
        <dbReference type="ARBA" id="ARBA00008857"/>
    </source>
</evidence>
<keyword evidence="3" id="KW-0233">DNA recombination</keyword>
<dbReference type="EMBL" id="BA000036">
    <property type="protein sequence ID" value="BAB99858.1"/>
    <property type="molecule type" value="Genomic_DNA"/>
</dbReference>
<keyword evidence="6" id="KW-1185">Reference proteome</keyword>
<dbReference type="HOGENOM" id="CLU_1109959_0_0_11"/>
<dbReference type="Pfam" id="PF00589">
    <property type="entry name" value="Phage_integrase"/>
    <property type="match status" value="1"/>
</dbReference>
<comment type="similarity">
    <text evidence="1">Belongs to the 'phage' integrase family.</text>
</comment>
<dbReference type="Gene3D" id="1.10.443.10">
    <property type="entry name" value="Intergrase catalytic core"/>
    <property type="match status" value="1"/>
</dbReference>
<dbReference type="GeneID" id="1020412"/>
<reference evidence="6" key="1">
    <citation type="journal article" date="2003" name="Appl. Microbiol. Biotechnol.">
        <title>The Corynebacterium glutamicum genome: features and impacts on biotechnological processes.</title>
        <authorList>
            <person name="Ikeda M."/>
            <person name="Nakagawa S."/>
        </authorList>
    </citation>
    <scope>NUCLEOTIDE SEQUENCE [LARGE SCALE GENOMIC DNA]</scope>
    <source>
        <strain evidence="6">ATCC 13032 / DSM 20300 / BCRC 11384 / JCM 1318 / LMG 3730 / NCIMB 10025</strain>
    </source>
</reference>
<name>Q8NMU9_CORGL</name>
<evidence type="ECO:0000256" key="3">
    <source>
        <dbReference type="ARBA" id="ARBA00023172"/>
    </source>
</evidence>
<dbReference type="eggNOG" id="COG0582">
    <property type="taxonomic scope" value="Bacteria"/>
</dbReference>
<proteinExistence type="inferred from homology"/>
<accession>Q8NMU9</accession>
<dbReference type="AlphaFoldDB" id="Q8NMU9"/>
<keyword evidence="2" id="KW-0238">DNA-binding</keyword>
<dbReference type="PANTHER" id="PTHR30349">
    <property type="entry name" value="PHAGE INTEGRASE-RELATED"/>
    <property type="match status" value="1"/>
</dbReference>
<feature type="domain" description="Tyr recombinase" evidence="4">
    <location>
        <begin position="36"/>
        <end position="246"/>
    </location>
</feature>
<evidence type="ECO:0000313" key="6">
    <source>
        <dbReference type="Proteomes" id="UP000000582"/>
    </source>
</evidence>
<dbReference type="InterPro" id="IPR002104">
    <property type="entry name" value="Integrase_catalytic"/>
</dbReference>
<dbReference type="GO" id="GO:0006310">
    <property type="term" value="P:DNA recombination"/>
    <property type="evidence" value="ECO:0007669"/>
    <property type="project" value="UniProtKB-KW"/>
</dbReference>